<keyword evidence="2" id="KW-0472">Membrane</keyword>
<keyword evidence="1" id="KW-0175">Coiled coil</keyword>
<name>A0A8S5Q316_9CAUD</name>
<feature type="coiled-coil region" evidence="1">
    <location>
        <begin position="38"/>
        <end position="72"/>
    </location>
</feature>
<evidence type="ECO:0000256" key="2">
    <source>
        <dbReference type="SAM" id="Phobius"/>
    </source>
</evidence>
<accession>A0A8S5Q316</accession>
<evidence type="ECO:0000313" key="3">
    <source>
        <dbReference type="EMBL" id="DAE13546.1"/>
    </source>
</evidence>
<organism evidence="3">
    <name type="scientific">Siphoviridae sp. ctVif31</name>
    <dbReference type="NCBI Taxonomy" id="2825532"/>
    <lineage>
        <taxon>Viruses</taxon>
        <taxon>Duplodnaviria</taxon>
        <taxon>Heunggongvirae</taxon>
        <taxon>Uroviricota</taxon>
        <taxon>Caudoviricetes</taxon>
    </lineage>
</organism>
<dbReference type="EMBL" id="BK015567">
    <property type="protein sequence ID" value="DAE13546.1"/>
    <property type="molecule type" value="Genomic_DNA"/>
</dbReference>
<proteinExistence type="predicted"/>
<feature type="transmembrane region" description="Helical" evidence="2">
    <location>
        <begin position="80"/>
        <end position="101"/>
    </location>
</feature>
<evidence type="ECO:0000256" key="1">
    <source>
        <dbReference type="SAM" id="Coils"/>
    </source>
</evidence>
<sequence>MGCEHECINEHRLKELESAVHEMKEKHSKRDGVFFERINALEQKIALYNNDLGHIKDTVDEMNNNLKSLMEKPGKLQDKIIAYVITGIIGIVLGFALKGIFPV</sequence>
<keyword evidence="2" id="KW-0812">Transmembrane</keyword>
<reference evidence="3" key="1">
    <citation type="journal article" date="2021" name="Proc. Natl. Acad. Sci. U.S.A.">
        <title>A Catalog of Tens of Thousands of Viruses from Human Metagenomes Reveals Hidden Associations with Chronic Diseases.</title>
        <authorList>
            <person name="Tisza M.J."/>
            <person name="Buck C.B."/>
        </authorList>
    </citation>
    <scope>NUCLEOTIDE SEQUENCE</scope>
    <source>
        <strain evidence="3">CtVif31</strain>
    </source>
</reference>
<keyword evidence="2" id="KW-1133">Transmembrane helix</keyword>
<protein>
    <submittedName>
        <fullName evidence="3">Hemolysin XhlA</fullName>
    </submittedName>
</protein>